<evidence type="ECO:0000313" key="11">
    <source>
        <dbReference type="EMBL" id="KRN33485.1"/>
    </source>
</evidence>
<comment type="pathway">
    <text evidence="2 9">Metabolic intermediate biosynthesis; chorismate biosynthesis; chorismate from D-erythrose 4-phosphate and phosphoenolpyruvate: step 6/7.</text>
</comment>
<evidence type="ECO:0000259" key="10">
    <source>
        <dbReference type="Pfam" id="PF00275"/>
    </source>
</evidence>
<keyword evidence="12" id="KW-1185">Reference proteome</keyword>
<dbReference type="InterPro" id="IPR013792">
    <property type="entry name" value="RNA3'P_cycl/enolpyr_Trfase_a/b"/>
</dbReference>
<feature type="binding site" evidence="9">
    <location>
        <position position="26"/>
    </location>
    <ligand>
        <name>3-phosphoshikimate</name>
        <dbReference type="ChEBI" id="CHEBI:145989"/>
    </ligand>
</feature>
<evidence type="ECO:0000256" key="7">
    <source>
        <dbReference type="ARBA" id="ARBA00023141"/>
    </source>
</evidence>
<dbReference type="SUPFAM" id="SSF55205">
    <property type="entry name" value="EPT/RTPC-like"/>
    <property type="match status" value="1"/>
</dbReference>
<dbReference type="PATRIC" id="fig|1123500.6.peg.287"/>
<dbReference type="eggNOG" id="COG0128">
    <property type="taxonomic scope" value="Bacteria"/>
</dbReference>
<evidence type="ECO:0000256" key="6">
    <source>
        <dbReference type="ARBA" id="ARBA00022679"/>
    </source>
</evidence>
<evidence type="ECO:0000256" key="5">
    <source>
        <dbReference type="ARBA" id="ARBA00022605"/>
    </source>
</evidence>
<dbReference type="STRING" id="1123500.GCA_000420365_00215"/>
<dbReference type="Proteomes" id="UP000051296">
    <property type="component" value="Unassembled WGS sequence"/>
</dbReference>
<dbReference type="GO" id="GO:0008652">
    <property type="term" value="P:amino acid biosynthetic process"/>
    <property type="evidence" value="ECO:0007669"/>
    <property type="project" value="UniProtKB-KW"/>
</dbReference>
<feature type="binding site" evidence="9">
    <location>
        <position position="27"/>
    </location>
    <ligand>
        <name>3-phosphoshikimate</name>
        <dbReference type="ChEBI" id="CHEBI:145989"/>
    </ligand>
</feature>
<dbReference type="InterPro" id="IPR006264">
    <property type="entry name" value="EPSP_synthase"/>
</dbReference>
<dbReference type="PROSITE" id="PS00885">
    <property type="entry name" value="EPSP_SYNTHASE_2"/>
    <property type="match status" value="1"/>
</dbReference>
<organism evidence="11 12">
    <name type="scientific">Weissella halotolerans DSM 20190</name>
    <dbReference type="NCBI Taxonomy" id="1123500"/>
    <lineage>
        <taxon>Bacteria</taxon>
        <taxon>Bacillati</taxon>
        <taxon>Bacillota</taxon>
        <taxon>Bacilli</taxon>
        <taxon>Lactobacillales</taxon>
        <taxon>Lactobacillaceae</taxon>
        <taxon>Weissella</taxon>
    </lineage>
</organism>
<name>A0A0R2G9W9_9LACO</name>
<feature type="binding site" evidence="9">
    <location>
        <position position="26"/>
    </location>
    <ligand>
        <name>phosphoenolpyruvate</name>
        <dbReference type="ChEBI" id="CHEBI:58702"/>
    </ligand>
</feature>
<evidence type="ECO:0000256" key="1">
    <source>
        <dbReference type="ARBA" id="ARBA00002174"/>
    </source>
</evidence>
<dbReference type="CDD" id="cd01556">
    <property type="entry name" value="EPSP_synthase"/>
    <property type="match status" value="1"/>
</dbReference>
<dbReference type="PROSITE" id="PS00104">
    <property type="entry name" value="EPSP_SYNTHASE_1"/>
    <property type="match status" value="1"/>
</dbReference>
<feature type="binding site" evidence="9">
    <location>
        <position position="175"/>
    </location>
    <ligand>
        <name>phosphoenolpyruvate</name>
        <dbReference type="ChEBI" id="CHEBI:58702"/>
    </ligand>
</feature>
<dbReference type="Gene3D" id="3.65.10.10">
    <property type="entry name" value="Enolpyruvate transferase domain"/>
    <property type="match status" value="2"/>
</dbReference>
<comment type="catalytic activity">
    <reaction evidence="8">
        <text>3-phosphoshikimate + phosphoenolpyruvate = 5-O-(1-carboxyvinyl)-3-phosphoshikimate + phosphate</text>
        <dbReference type="Rhea" id="RHEA:21256"/>
        <dbReference type="ChEBI" id="CHEBI:43474"/>
        <dbReference type="ChEBI" id="CHEBI:57701"/>
        <dbReference type="ChEBI" id="CHEBI:58702"/>
        <dbReference type="ChEBI" id="CHEBI:145989"/>
        <dbReference type="EC" id="2.5.1.19"/>
    </reaction>
    <physiologicalReaction direction="left-to-right" evidence="8">
        <dbReference type="Rhea" id="RHEA:21257"/>
    </physiologicalReaction>
</comment>
<keyword evidence="6 9" id="KW-0808">Transferase</keyword>
<dbReference type="PANTHER" id="PTHR21090:SF5">
    <property type="entry name" value="PENTAFUNCTIONAL AROM POLYPEPTIDE"/>
    <property type="match status" value="1"/>
</dbReference>
<dbReference type="InterPro" id="IPR023193">
    <property type="entry name" value="EPSP_synthase_CS"/>
</dbReference>
<dbReference type="GO" id="GO:0005737">
    <property type="term" value="C:cytoplasm"/>
    <property type="evidence" value="ECO:0007669"/>
    <property type="project" value="UniProtKB-SubCell"/>
</dbReference>
<evidence type="ECO:0000313" key="12">
    <source>
        <dbReference type="Proteomes" id="UP000051296"/>
    </source>
</evidence>
<evidence type="ECO:0000256" key="3">
    <source>
        <dbReference type="ARBA" id="ARBA00009948"/>
    </source>
</evidence>
<comment type="similarity">
    <text evidence="3 9">Belongs to the EPSP synthase family.</text>
</comment>
<feature type="binding site" evidence="9">
    <location>
        <position position="175"/>
    </location>
    <ligand>
        <name>3-phosphoshikimate</name>
        <dbReference type="ChEBI" id="CHEBI:145989"/>
    </ligand>
</feature>
<gene>
    <name evidence="9" type="primary">aroA</name>
    <name evidence="11" type="ORF">IV68_GL000288</name>
</gene>
<feature type="binding site" evidence="9">
    <location>
        <position position="352"/>
    </location>
    <ligand>
        <name>phosphoenolpyruvate</name>
        <dbReference type="ChEBI" id="CHEBI:58702"/>
    </ligand>
</feature>
<dbReference type="InParanoid" id="A0A0R2G9W9"/>
<dbReference type="PIRSF" id="PIRSF000505">
    <property type="entry name" value="EPSPS"/>
    <property type="match status" value="1"/>
</dbReference>
<comment type="caution">
    <text evidence="9">Lacks conserved residue(s) required for the propagation of feature annotation.</text>
</comment>
<dbReference type="InterPro" id="IPR036968">
    <property type="entry name" value="Enolpyruvate_Tfrase_sf"/>
</dbReference>
<evidence type="ECO:0000256" key="4">
    <source>
        <dbReference type="ARBA" id="ARBA00022490"/>
    </source>
</evidence>
<keyword evidence="5 9" id="KW-0028">Amino-acid biosynthesis</keyword>
<evidence type="ECO:0000256" key="2">
    <source>
        <dbReference type="ARBA" id="ARBA00004811"/>
    </source>
</evidence>
<evidence type="ECO:0000256" key="8">
    <source>
        <dbReference type="ARBA" id="ARBA00044633"/>
    </source>
</evidence>
<comment type="subcellular location">
    <subcellularLocation>
        <location evidence="9">Cytoplasm</location>
    </subcellularLocation>
</comment>
<dbReference type="PANTHER" id="PTHR21090">
    <property type="entry name" value="AROM/DEHYDROQUINATE SYNTHASE"/>
    <property type="match status" value="1"/>
</dbReference>
<feature type="binding site" evidence="9">
    <location>
        <position position="348"/>
    </location>
    <ligand>
        <name>3-phosphoshikimate</name>
        <dbReference type="ChEBI" id="CHEBI:145989"/>
    </ligand>
</feature>
<dbReference type="FunCoup" id="A0A0R2G9W9">
    <property type="interactions" value="242"/>
</dbReference>
<dbReference type="GO" id="GO:0009073">
    <property type="term" value="P:aromatic amino acid family biosynthetic process"/>
    <property type="evidence" value="ECO:0007669"/>
    <property type="project" value="UniProtKB-KW"/>
</dbReference>
<dbReference type="GO" id="GO:0009423">
    <property type="term" value="P:chorismate biosynthetic process"/>
    <property type="evidence" value="ECO:0007669"/>
    <property type="project" value="UniProtKB-UniRule"/>
</dbReference>
<dbReference type="AlphaFoldDB" id="A0A0R2G9W9"/>
<keyword evidence="7 9" id="KW-0057">Aromatic amino acid biosynthesis</keyword>
<evidence type="ECO:0000256" key="9">
    <source>
        <dbReference type="HAMAP-Rule" id="MF_00210"/>
    </source>
</evidence>
<sequence>MMTAIALPQRKGQQGLVGTLHVPGDKSLSHRALMLGALAVGDTVIDRCLLADDVLHTRSALTQLGTEIDVNPDQQTVVVHGRGRFTFAPTVKPIDLGNAGTATRLLLGMLSRQPYPLTIHGDASLSQRPLMRVCDPLQQMGATIDLRADNYLPASIHANSSLKGITYQLPVASAQVKSAILLAGLQAQGATSIIEPVPTRDHTERLLRAFGADVERHGKVITLQPGSLLEGQSIHIPGDLSSAAFFIVAALIIPGSHLVLPAVGVNPTRTGLLTILEQMGAKIGLSQLETLNGEPRASLTIKSQSLKGITIAGAQVALAIDELPIIALAATQAKGETIIRDAQELRFKETDRIKTVVQELKKFGVHIEEKSDGMVIKGQQELMAPPADTVLDSHGDHRLGMMLAVAALLTGGKVLLKQAEAIGISYPTFLADLQSLLKSQ</sequence>
<feature type="domain" description="Enolpyruvate transferase" evidence="10">
    <location>
        <begin position="12"/>
        <end position="432"/>
    </location>
</feature>
<dbReference type="FunFam" id="3.65.10.10:FF:000005">
    <property type="entry name" value="3-phosphoshikimate 1-carboxyvinyltransferase"/>
    <property type="match status" value="1"/>
</dbReference>
<reference evidence="11 12" key="1">
    <citation type="journal article" date="2015" name="Genome Announc.">
        <title>Expanding the biotechnology potential of lactobacilli through comparative genomics of 213 strains and associated genera.</title>
        <authorList>
            <person name="Sun Z."/>
            <person name="Harris H.M."/>
            <person name="McCann A."/>
            <person name="Guo C."/>
            <person name="Argimon S."/>
            <person name="Zhang W."/>
            <person name="Yang X."/>
            <person name="Jeffery I.B."/>
            <person name="Cooney J.C."/>
            <person name="Kagawa T.F."/>
            <person name="Liu W."/>
            <person name="Song Y."/>
            <person name="Salvetti E."/>
            <person name="Wrobel A."/>
            <person name="Rasinkangas P."/>
            <person name="Parkhill J."/>
            <person name="Rea M.C."/>
            <person name="O'Sullivan O."/>
            <person name="Ritari J."/>
            <person name="Douillard F.P."/>
            <person name="Paul Ross R."/>
            <person name="Yang R."/>
            <person name="Briner A.E."/>
            <person name="Felis G.E."/>
            <person name="de Vos W.M."/>
            <person name="Barrangou R."/>
            <person name="Klaenhammer T.R."/>
            <person name="Caufield P.W."/>
            <person name="Cui Y."/>
            <person name="Zhang H."/>
            <person name="O'Toole P.W."/>
        </authorList>
    </citation>
    <scope>NUCLEOTIDE SEQUENCE [LARGE SCALE GENOMIC DNA]</scope>
    <source>
        <strain evidence="11 12">DSM 20190</strain>
    </source>
</reference>
<feature type="binding site" evidence="9">
    <location>
        <position position="31"/>
    </location>
    <ligand>
        <name>3-phosphoshikimate</name>
        <dbReference type="ChEBI" id="CHEBI:145989"/>
    </ligand>
</feature>
<feature type="binding site" evidence="9">
    <location>
        <position position="173"/>
    </location>
    <ligand>
        <name>3-phosphoshikimate</name>
        <dbReference type="ChEBI" id="CHEBI:145989"/>
    </ligand>
</feature>
<feature type="binding site" evidence="9">
    <location>
        <position position="321"/>
    </location>
    <ligand>
        <name>3-phosphoshikimate</name>
        <dbReference type="ChEBI" id="CHEBI:145989"/>
    </ligand>
</feature>
<protein>
    <recommendedName>
        <fullName evidence="9">3-phosphoshikimate 1-carboxyvinyltransferase</fullName>
        <ecNumber evidence="9">2.5.1.19</ecNumber>
    </recommendedName>
    <alternativeName>
        <fullName evidence="9">5-enolpyruvylshikimate-3-phosphate synthase</fullName>
        <shortName evidence="9">EPSP synthase</shortName>
        <shortName evidence="9">EPSPS</shortName>
    </alternativeName>
</protein>
<feature type="active site" description="Proton acceptor" evidence="9">
    <location>
        <position position="321"/>
    </location>
</feature>
<dbReference type="EC" id="2.5.1.19" evidence="9"/>
<dbReference type="InterPro" id="IPR001986">
    <property type="entry name" value="Enolpyruvate_Tfrase_dom"/>
</dbReference>
<comment type="caution">
    <text evidence="11">The sequence shown here is derived from an EMBL/GenBank/DDBJ whole genome shotgun (WGS) entry which is preliminary data.</text>
</comment>
<proteinExistence type="inferred from homology"/>
<feature type="binding site" evidence="9">
    <location>
        <position position="100"/>
    </location>
    <ligand>
        <name>phosphoenolpyruvate</name>
        <dbReference type="ChEBI" id="CHEBI:58702"/>
    </ligand>
</feature>
<dbReference type="UniPathway" id="UPA00053">
    <property type="reaction ID" value="UER00089"/>
</dbReference>
<feature type="binding site" evidence="9">
    <location>
        <position position="398"/>
    </location>
    <ligand>
        <name>phosphoenolpyruvate</name>
        <dbReference type="ChEBI" id="CHEBI:58702"/>
    </ligand>
</feature>
<dbReference type="Pfam" id="PF00275">
    <property type="entry name" value="EPSP_synthase"/>
    <property type="match status" value="1"/>
</dbReference>
<dbReference type="NCBIfam" id="TIGR01356">
    <property type="entry name" value="aroA"/>
    <property type="match status" value="1"/>
</dbReference>
<accession>A0A0R2G9W9</accession>
<comment type="function">
    <text evidence="1 9">Catalyzes the transfer of the enolpyruvyl moiety of phosphoenolpyruvate (PEP) to the 5-hydroxyl of shikimate-3-phosphate (S3P) to produce enolpyruvyl shikimate-3-phosphate and inorganic phosphate.</text>
</comment>
<dbReference type="EMBL" id="JQAX01000001">
    <property type="protein sequence ID" value="KRN33485.1"/>
    <property type="molecule type" value="Genomic_DNA"/>
</dbReference>
<keyword evidence="4 9" id="KW-0963">Cytoplasm</keyword>
<dbReference type="GO" id="GO:0003866">
    <property type="term" value="F:3-phosphoshikimate 1-carboxyvinyltransferase activity"/>
    <property type="evidence" value="ECO:0007669"/>
    <property type="project" value="UniProtKB-UniRule"/>
</dbReference>
<comment type="subunit">
    <text evidence="9">Monomer.</text>
</comment>
<feature type="binding site" evidence="9">
    <location>
        <position position="128"/>
    </location>
    <ligand>
        <name>phosphoenolpyruvate</name>
        <dbReference type="ChEBI" id="CHEBI:58702"/>
    </ligand>
</feature>
<dbReference type="HAMAP" id="MF_00210">
    <property type="entry name" value="EPSP_synth"/>
    <property type="match status" value="1"/>
</dbReference>
<dbReference type="FunFam" id="3.65.10.10:FF:000006">
    <property type="entry name" value="3-phosphoshikimate 1-carboxyvinyltransferase"/>
    <property type="match status" value="1"/>
</dbReference>